<protein>
    <submittedName>
        <fullName evidence="1">Uncharacterized protein</fullName>
    </submittedName>
</protein>
<dbReference type="RefSeq" id="XP_009175376.1">
    <property type="nucleotide sequence ID" value="XM_009177112.1"/>
</dbReference>
<evidence type="ECO:0000313" key="2">
    <source>
        <dbReference type="Proteomes" id="UP000054324"/>
    </source>
</evidence>
<name>A0A075A0C2_OPIVI</name>
<gene>
    <name evidence="1" type="ORF">T265_10661</name>
</gene>
<organism evidence="1 2">
    <name type="scientific">Opisthorchis viverrini</name>
    <name type="common">Southeast Asian liver fluke</name>
    <dbReference type="NCBI Taxonomy" id="6198"/>
    <lineage>
        <taxon>Eukaryota</taxon>
        <taxon>Metazoa</taxon>
        <taxon>Spiralia</taxon>
        <taxon>Lophotrochozoa</taxon>
        <taxon>Platyhelminthes</taxon>
        <taxon>Trematoda</taxon>
        <taxon>Digenea</taxon>
        <taxon>Opisthorchiida</taxon>
        <taxon>Opisthorchiata</taxon>
        <taxon>Opisthorchiidae</taxon>
        <taxon>Opisthorchis</taxon>
    </lineage>
</organism>
<evidence type="ECO:0000313" key="1">
    <source>
        <dbReference type="EMBL" id="KER20874.1"/>
    </source>
</evidence>
<keyword evidence="2" id="KW-1185">Reference proteome</keyword>
<accession>A0A075A0C2</accession>
<reference evidence="1 2" key="1">
    <citation type="submission" date="2013-11" db="EMBL/GenBank/DDBJ databases">
        <title>Opisthorchis viverrini - life in the bile duct.</title>
        <authorList>
            <person name="Young N.D."/>
            <person name="Nagarajan N."/>
            <person name="Lin S.J."/>
            <person name="Korhonen P.K."/>
            <person name="Jex A.R."/>
            <person name="Hall R.S."/>
            <person name="Safavi-Hemami H."/>
            <person name="Kaewkong W."/>
            <person name="Bertrand D."/>
            <person name="Gao S."/>
            <person name="Seet Q."/>
            <person name="Wongkham S."/>
            <person name="Teh B.T."/>
            <person name="Wongkham C."/>
            <person name="Intapan P.M."/>
            <person name="Maleewong W."/>
            <person name="Yang X."/>
            <person name="Hu M."/>
            <person name="Wang Z."/>
            <person name="Hofmann A."/>
            <person name="Sternberg P.W."/>
            <person name="Tan P."/>
            <person name="Wang J."/>
            <person name="Gasser R.B."/>
        </authorList>
    </citation>
    <scope>NUCLEOTIDE SEQUENCE [LARGE SCALE GENOMIC DNA]</scope>
</reference>
<dbReference type="GeneID" id="20324829"/>
<proteinExistence type="predicted"/>
<dbReference type="KEGG" id="ovi:T265_10661"/>
<dbReference type="CTD" id="20324829"/>
<sequence length="69" mass="7580">MDFGGRILRKTMQSNAALATGIRPILGYDWLLGPVFPPIRSRPDARPASVPQSCVGWASLLYRHLNASD</sequence>
<dbReference type="EMBL" id="KL597013">
    <property type="protein sequence ID" value="KER20874.1"/>
    <property type="molecule type" value="Genomic_DNA"/>
</dbReference>
<dbReference type="Proteomes" id="UP000054324">
    <property type="component" value="Unassembled WGS sequence"/>
</dbReference>
<dbReference type="AlphaFoldDB" id="A0A075A0C2"/>